<evidence type="ECO:0000256" key="10">
    <source>
        <dbReference type="RuleBase" id="RU003812"/>
    </source>
</evidence>
<dbReference type="GO" id="GO:0008795">
    <property type="term" value="F:NAD+ synthase activity"/>
    <property type="evidence" value="ECO:0007669"/>
    <property type="project" value="UniProtKB-UniRule"/>
</dbReference>
<reference evidence="12 13" key="1">
    <citation type="submission" date="2020-07" db="EMBL/GenBank/DDBJ databases">
        <title>Taxonomic revisions and descriptions of new bacterial species based on genomic comparisons in the high-G+C-content subgroup of the family Alcaligenaceae.</title>
        <authorList>
            <person name="Szabo A."/>
            <person name="Felfoldi T."/>
        </authorList>
    </citation>
    <scope>NUCLEOTIDE SEQUENCE [LARGE SCALE GENOMIC DNA]</scope>
    <source>
        <strain evidence="12 13">LMG 24012</strain>
    </source>
</reference>
<dbReference type="HAMAP" id="MF_00193">
    <property type="entry name" value="NadE_ammonia_dep"/>
    <property type="match status" value="1"/>
</dbReference>
<keyword evidence="3 8" id="KW-0479">Metal-binding</keyword>
<dbReference type="PANTHER" id="PTHR23090:SF7">
    <property type="entry name" value="NH(3)-DEPENDENT NAD(+) SYNTHETASE"/>
    <property type="match status" value="1"/>
</dbReference>
<feature type="binding site" evidence="8">
    <location>
        <position position="251"/>
    </location>
    <ligand>
        <name>ATP</name>
        <dbReference type="ChEBI" id="CHEBI:30616"/>
    </ligand>
</feature>
<dbReference type="NCBIfam" id="TIGR00552">
    <property type="entry name" value="nadE"/>
    <property type="match status" value="1"/>
</dbReference>
<keyword evidence="13" id="KW-1185">Reference proteome</keyword>
<gene>
    <name evidence="8 12" type="primary">nadE</name>
    <name evidence="12" type="ORF">H0A72_06655</name>
</gene>
<dbReference type="AlphaFoldDB" id="A0A853FY26"/>
<evidence type="ECO:0000256" key="2">
    <source>
        <dbReference type="ARBA" id="ARBA00022598"/>
    </source>
</evidence>
<feature type="binding site" evidence="8">
    <location>
        <position position="229"/>
    </location>
    <ligand>
        <name>ATP</name>
        <dbReference type="ChEBI" id="CHEBI:30616"/>
    </ligand>
</feature>
<evidence type="ECO:0000256" key="5">
    <source>
        <dbReference type="ARBA" id="ARBA00022840"/>
    </source>
</evidence>
<dbReference type="InterPro" id="IPR022310">
    <property type="entry name" value="NAD/GMP_synthase"/>
</dbReference>
<dbReference type="GO" id="GO:0003952">
    <property type="term" value="F:NAD+ synthase (glutamine-hydrolyzing) activity"/>
    <property type="evidence" value="ECO:0007669"/>
    <property type="project" value="InterPro"/>
</dbReference>
<evidence type="ECO:0000256" key="9">
    <source>
        <dbReference type="RuleBase" id="RU003811"/>
    </source>
</evidence>
<comment type="function">
    <text evidence="8">Catalyzes the ATP-dependent amidation of deamido-NAD to form NAD. Uses ammonia as a nitrogen source.</text>
</comment>
<accession>A0A853FY26</accession>
<name>A0A853FY26_9BURK</name>
<comment type="subunit">
    <text evidence="8">Homodimer.</text>
</comment>
<dbReference type="UniPathway" id="UPA00253">
    <property type="reaction ID" value="UER00333"/>
</dbReference>
<keyword evidence="5 8" id="KW-0067">ATP-binding</keyword>
<feature type="binding site" description="in other chain" evidence="8">
    <location>
        <begin position="300"/>
        <end position="301"/>
    </location>
    <ligand>
        <name>deamido-NAD(+)</name>
        <dbReference type="ChEBI" id="CHEBI:58437"/>
        <note>ligand shared between two neighboring subunits</note>
    </ligand>
</feature>
<comment type="caution">
    <text evidence="12">The sequence shown here is derived from an EMBL/GenBank/DDBJ whole genome shotgun (WGS) entry which is preliminary data.</text>
</comment>
<comment type="pathway">
    <text evidence="8">Cofactor biosynthesis; NAD(+) biosynthesis; NAD(+) from deamido-NAD(+) (ammonia route): step 1/1.</text>
</comment>
<dbReference type="GO" id="GO:0046872">
    <property type="term" value="F:metal ion binding"/>
    <property type="evidence" value="ECO:0007669"/>
    <property type="project" value="UniProtKB-KW"/>
</dbReference>
<keyword evidence="7 8" id="KW-0520">NAD</keyword>
<comment type="similarity">
    <text evidence="1 8 9">Belongs to the NAD synthetase family.</text>
</comment>
<feature type="domain" description="NAD/GMP synthase" evidence="11">
    <location>
        <begin position="61"/>
        <end position="305"/>
    </location>
</feature>
<dbReference type="PANTHER" id="PTHR23090">
    <property type="entry name" value="NH 3 /GLUTAMINE-DEPENDENT NAD + SYNTHETASE"/>
    <property type="match status" value="1"/>
</dbReference>
<keyword evidence="2 8" id="KW-0436">Ligase</keyword>
<evidence type="ECO:0000256" key="4">
    <source>
        <dbReference type="ARBA" id="ARBA00022741"/>
    </source>
</evidence>
<dbReference type="Gene3D" id="3.40.50.620">
    <property type="entry name" value="HUPs"/>
    <property type="match status" value="1"/>
</dbReference>
<evidence type="ECO:0000256" key="3">
    <source>
        <dbReference type="ARBA" id="ARBA00022723"/>
    </source>
</evidence>
<dbReference type="GO" id="GO:0009435">
    <property type="term" value="P:NAD+ biosynthetic process"/>
    <property type="evidence" value="ECO:0007669"/>
    <property type="project" value="UniProtKB-UniRule"/>
</dbReference>
<feature type="binding site" description="in other chain" evidence="8">
    <location>
        <position position="180"/>
    </location>
    <ligand>
        <name>deamido-NAD(+)</name>
        <dbReference type="ChEBI" id="CHEBI:58437"/>
        <note>ligand shared between two neighboring subunits</note>
    </ligand>
</feature>
<dbReference type="EMBL" id="JACCEM010000003">
    <property type="protein sequence ID" value="NYT48989.1"/>
    <property type="molecule type" value="Genomic_DNA"/>
</dbReference>
<evidence type="ECO:0000256" key="6">
    <source>
        <dbReference type="ARBA" id="ARBA00022842"/>
    </source>
</evidence>
<feature type="binding site" evidence="8">
    <location>
        <position position="205"/>
    </location>
    <ligand>
        <name>Mg(2+)</name>
        <dbReference type="ChEBI" id="CHEBI:18420"/>
    </ligand>
</feature>
<evidence type="ECO:0000256" key="7">
    <source>
        <dbReference type="ARBA" id="ARBA00023027"/>
    </source>
</evidence>
<organism evidence="12 13">
    <name type="scientific">Parapusillimonas granuli</name>
    <dbReference type="NCBI Taxonomy" id="380911"/>
    <lineage>
        <taxon>Bacteria</taxon>
        <taxon>Pseudomonadati</taxon>
        <taxon>Pseudomonadota</taxon>
        <taxon>Betaproteobacteria</taxon>
        <taxon>Burkholderiales</taxon>
        <taxon>Alcaligenaceae</taxon>
        <taxon>Parapusillimonas</taxon>
    </lineage>
</organism>
<dbReference type="InterPro" id="IPR014729">
    <property type="entry name" value="Rossmann-like_a/b/a_fold"/>
</dbReference>
<dbReference type="CDD" id="cd00553">
    <property type="entry name" value="NAD_synthase"/>
    <property type="match status" value="1"/>
</dbReference>
<dbReference type="InterPro" id="IPR003694">
    <property type="entry name" value="NAD_synthase"/>
</dbReference>
<dbReference type="EC" id="6.3.1.5" evidence="8 10"/>
<dbReference type="GO" id="GO:0005737">
    <property type="term" value="C:cytoplasm"/>
    <property type="evidence" value="ECO:0007669"/>
    <property type="project" value="InterPro"/>
</dbReference>
<feature type="binding site" evidence="8">
    <location>
        <position position="89"/>
    </location>
    <ligand>
        <name>Mg(2+)</name>
        <dbReference type="ChEBI" id="CHEBI:18420"/>
    </ligand>
</feature>
<feature type="binding site" evidence="8">
    <location>
        <position position="220"/>
    </location>
    <ligand>
        <name>deamido-NAD(+)</name>
        <dbReference type="ChEBI" id="CHEBI:58437"/>
        <note>ligand shared between two neighboring subunits</note>
    </ligand>
</feature>
<dbReference type="NCBIfam" id="NF001979">
    <property type="entry name" value="PRK00768.1"/>
    <property type="match status" value="1"/>
</dbReference>
<protein>
    <recommendedName>
        <fullName evidence="8 10">NH(3)-dependent NAD(+) synthetase</fullName>
        <ecNumber evidence="8 10">6.3.1.5</ecNumber>
    </recommendedName>
</protein>
<dbReference type="GO" id="GO:0005524">
    <property type="term" value="F:ATP binding"/>
    <property type="evidence" value="ECO:0007669"/>
    <property type="project" value="UniProtKB-UniRule"/>
</dbReference>
<feature type="binding site" evidence="8">
    <location>
        <position position="200"/>
    </location>
    <ligand>
        <name>ATP</name>
        <dbReference type="ChEBI" id="CHEBI:30616"/>
    </ligand>
</feature>
<dbReference type="Pfam" id="PF02540">
    <property type="entry name" value="NAD_synthase"/>
    <property type="match status" value="1"/>
</dbReference>
<sequence length="310" mass="33459">MRSGRPVCRIIILRAPRLVPPAQTTPNHEGIIVLTAEQRAIQRDIIKHLCVAESFDAGREIERRVSFMADYLIQAGARALVLGISGGVDSLVGGCLAQRAAEQARRRGHEASFIAMRLPYGVQRDEPDAQASLEVIRPDRLVTVDIKPASDAMLQAVMAGQVAYRDASHQDFQLGNIKARERMIAQYAVAGAYGGLVVGTDHAAEALMGFFTKFGDGAADLVPLTGLNKRRVRGLAKALGAPDALVMKVPTADLESLVPLKPDEDAFGVSYEQIDDFLEGKDIAQEACEVILRTYRQSAHKRALPAAPAG</sequence>
<feature type="binding site" description="in other chain" evidence="8">
    <location>
        <position position="213"/>
    </location>
    <ligand>
        <name>deamido-NAD(+)</name>
        <dbReference type="ChEBI" id="CHEBI:58437"/>
        <note>ligand shared between two neighboring subunits</note>
    </ligand>
</feature>
<proteinExistence type="inferred from homology"/>
<dbReference type="InterPro" id="IPR022926">
    <property type="entry name" value="NH(3)-dep_NAD(+)_synth"/>
</dbReference>
<evidence type="ECO:0000256" key="8">
    <source>
        <dbReference type="HAMAP-Rule" id="MF_00193"/>
    </source>
</evidence>
<evidence type="ECO:0000313" key="13">
    <source>
        <dbReference type="Proteomes" id="UP000559809"/>
    </source>
</evidence>
<evidence type="ECO:0000313" key="12">
    <source>
        <dbReference type="EMBL" id="NYT48989.1"/>
    </source>
</evidence>
<evidence type="ECO:0000259" key="11">
    <source>
        <dbReference type="Pfam" id="PF02540"/>
    </source>
</evidence>
<evidence type="ECO:0000256" key="1">
    <source>
        <dbReference type="ARBA" id="ARBA00005859"/>
    </source>
</evidence>
<dbReference type="GO" id="GO:0004359">
    <property type="term" value="F:glutaminase activity"/>
    <property type="evidence" value="ECO:0007669"/>
    <property type="project" value="InterPro"/>
</dbReference>
<keyword evidence="6 8" id="KW-0460">Magnesium</keyword>
<keyword evidence="4 8" id="KW-0547">Nucleotide-binding</keyword>
<feature type="binding site" evidence="8">
    <location>
        <begin position="83"/>
        <end position="90"/>
    </location>
    <ligand>
        <name>ATP</name>
        <dbReference type="ChEBI" id="CHEBI:30616"/>
    </ligand>
</feature>
<dbReference type="Proteomes" id="UP000559809">
    <property type="component" value="Unassembled WGS sequence"/>
</dbReference>
<comment type="catalytic activity">
    <reaction evidence="8 10">
        <text>deamido-NAD(+) + NH4(+) + ATP = AMP + diphosphate + NAD(+) + H(+)</text>
        <dbReference type="Rhea" id="RHEA:21188"/>
        <dbReference type="ChEBI" id="CHEBI:15378"/>
        <dbReference type="ChEBI" id="CHEBI:28938"/>
        <dbReference type="ChEBI" id="CHEBI:30616"/>
        <dbReference type="ChEBI" id="CHEBI:33019"/>
        <dbReference type="ChEBI" id="CHEBI:57540"/>
        <dbReference type="ChEBI" id="CHEBI:58437"/>
        <dbReference type="ChEBI" id="CHEBI:456215"/>
        <dbReference type="EC" id="6.3.1.5"/>
    </reaction>
</comment>
<dbReference type="SUPFAM" id="SSF52402">
    <property type="entry name" value="Adenine nucleotide alpha hydrolases-like"/>
    <property type="match status" value="1"/>
</dbReference>